<evidence type="ECO:0000313" key="2">
    <source>
        <dbReference type="EMBL" id="OQE70536.1"/>
    </source>
</evidence>
<feature type="region of interest" description="Disordered" evidence="1">
    <location>
        <begin position="41"/>
        <end position="61"/>
    </location>
</feature>
<reference evidence="3" key="1">
    <citation type="journal article" date="2017" name="Nat. Microbiol.">
        <title>Global analysis of biosynthetic gene clusters reveals vast potential of secondary metabolite production in Penicillium species.</title>
        <authorList>
            <person name="Nielsen J.C."/>
            <person name="Grijseels S."/>
            <person name="Prigent S."/>
            <person name="Ji B."/>
            <person name="Dainat J."/>
            <person name="Nielsen K.F."/>
            <person name="Frisvad J.C."/>
            <person name="Workman M."/>
            <person name="Nielsen J."/>
        </authorList>
    </citation>
    <scope>NUCLEOTIDE SEQUENCE [LARGE SCALE GENOMIC DNA]</scope>
    <source>
        <strain evidence="3">IBT 13039</strain>
    </source>
</reference>
<proteinExistence type="predicted"/>
<feature type="compositionally biased region" description="Polar residues" evidence="1">
    <location>
        <begin position="43"/>
        <end position="58"/>
    </location>
</feature>
<dbReference type="Proteomes" id="UP000191691">
    <property type="component" value="Unassembled WGS sequence"/>
</dbReference>
<comment type="caution">
    <text evidence="2">The sequence shown here is derived from an EMBL/GenBank/DDBJ whole genome shotgun (WGS) entry which is preliminary data.</text>
</comment>
<sequence>MSTEIDELRRLLAEEREKTSKTCLPASLDGVHNHYFHGLAVQQDKTQSTRGDPANATNKPRPRRLNAYYSLLFIPWKKLERHRQQLVGSELDLNHFLRQTVEDHVSKIVEELYSDPRLRQTFGLRGSIRFENHSNTLSPEWELEERMQNIDIRGRPRRRSPGLAAREQSEPSTIVTRGRRTPPPARSSRPRAD</sequence>
<organism evidence="2 3">
    <name type="scientific">Penicillium nalgiovense</name>
    <dbReference type="NCBI Taxonomy" id="60175"/>
    <lineage>
        <taxon>Eukaryota</taxon>
        <taxon>Fungi</taxon>
        <taxon>Dikarya</taxon>
        <taxon>Ascomycota</taxon>
        <taxon>Pezizomycotina</taxon>
        <taxon>Eurotiomycetes</taxon>
        <taxon>Eurotiomycetidae</taxon>
        <taxon>Eurotiales</taxon>
        <taxon>Aspergillaceae</taxon>
        <taxon>Penicillium</taxon>
    </lineage>
</organism>
<feature type="region of interest" description="Disordered" evidence="1">
    <location>
        <begin position="152"/>
        <end position="193"/>
    </location>
</feature>
<protein>
    <submittedName>
        <fullName evidence="2">Uncharacterized protein</fullName>
    </submittedName>
</protein>
<dbReference type="EMBL" id="MOOB01000115">
    <property type="protein sequence ID" value="OQE70536.1"/>
    <property type="molecule type" value="Genomic_DNA"/>
</dbReference>
<evidence type="ECO:0000313" key="3">
    <source>
        <dbReference type="Proteomes" id="UP000191691"/>
    </source>
</evidence>
<gene>
    <name evidence="2" type="ORF">PENNAL_c0115G09264</name>
</gene>
<evidence type="ECO:0000256" key="1">
    <source>
        <dbReference type="SAM" id="MobiDB-lite"/>
    </source>
</evidence>
<keyword evidence="3" id="KW-1185">Reference proteome</keyword>
<dbReference type="AlphaFoldDB" id="A0A1V6X620"/>
<accession>A0A1V6X620</accession>
<name>A0A1V6X620_PENNA</name>
<dbReference type="STRING" id="60175.A0A1V6X620"/>